<reference evidence="1 2" key="1">
    <citation type="journal article" date="2022" name="Plant J.">
        <title>Chromosome-level genome of Camellia lanceoleosa provides a valuable resource for understanding genome evolution and self-incompatibility.</title>
        <authorList>
            <person name="Gong W."/>
            <person name="Xiao S."/>
            <person name="Wang L."/>
            <person name="Liao Z."/>
            <person name="Chang Y."/>
            <person name="Mo W."/>
            <person name="Hu G."/>
            <person name="Li W."/>
            <person name="Zhao G."/>
            <person name="Zhu H."/>
            <person name="Hu X."/>
            <person name="Ji K."/>
            <person name="Xiang X."/>
            <person name="Song Q."/>
            <person name="Yuan D."/>
            <person name="Jin S."/>
            <person name="Zhang L."/>
        </authorList>
    </citation>
    <scope>NUCLEOTIDE SEQUENCE [LARGE SCALE GENOMIC DNA]</scope>
    <source>
        <strain evidence="1">SQ_2022a</strain>
    </source>
</reference>
<sequence length="124" mass="12839">MFNQQNLCASGPPFTLSVVSRIRSGNNGWRSTVIGATATVTGRTSSLSGAIASTFHNCKGNDLHAGASSLKAKYHLLVFSPSGCMIQYTLRASSGLDSAAVVSGSVSSYDLAPKSDARLLVEAI</sequence>
<evidence type="ECO:0000313" key="1">
    <source>
        <dbReference type="EMBL" id="KAI8006073.1"/>
    </source>
</evidence>
<accession>A0ACC0GZT4</accession>
<comment type="caution">
    <text evidence="1">The sequence shown here is derived from an EMBL/GenBank/DDBJ whole genome shotgun (WGS) entry which is preliminary data.</text>
</comment>
<dbReference type="EMBL" id="CM045764">
    <property type="protein sequence ID" value="KAI8006073.1"/>
    <property type="molecule type" value="Genomic_DNA"/>
</dbReference>
<organism evidence="1 2">
    <name type="scientific">Camellia lanceoleosa</name>
    <dbReference type="NCBI Taxonomy" id="1840588"/>
    <lineage>
        <taxon>Eukaryota</taxon>
        <taxon>Viridiplantae</taxon>
        <taxon>Streptophyta</taxon>
        <taxon>Embryophyta</taxon>
        <taxon>Tracheophyta</taxon>
        <taxon>Spermatophyta</taxon>
        <taxon>Magnoliopsida</taxon>
        <taxon>eudicotyledons</taxon>
        <taxon>Gunneridae</taxon>
        <taxon>Pentapetalae</taxon>
        <taxon>asterids</taxon>
        <taxon>Ericales</taxon>
        <taxon>Theaceae</taxon>
        <taxon>Camellia</taxon>
    </lineage>
</organism>
<evidence type="ECO:0000313" key="2">
    <source>
        <dbReference type="Proteomes" id="UP001060215"/>
    </source>
</evidence>
<dbReference type="Proteomes" id="UP001060215">
    <property type="component" value="Chromosome 7"/>
</dbReference>
<keyword evidence="2" id="KW-1185">Reference proteome</keyword>
<gene>
    <name evidence="1" type="ORF">LOK49_LG07G03294</name>
</gene>
<proteinExistence type="predicted"/>
<protein>
    <submittedName>
        <fullName evidence="1">Autophagy-related protein 18g</fullName>
    </submittedName>
</protein>
<name>A0ACC0GZT4_9ERIC</name>